<reference evidence="1 2" key="1">
    <citation type="submission" date="2013-07" db="EMBL/GenBank/DDBJ databases">
        <authorList>
            <person name="Weinstock G."/>
            <person name="Sodergren E."/>
            <person name="Wylie T."/>
            <person name="Fulton L."/>
            <person name="Fulton R."/>
            <person name="Fronick C."/>
            <person name="O'Laughlin M."/>
            <person name="Godfrey J."/>
            <person name="Miner T."/>
            <person name="Herter B."/>
            <person name="Appelbaum E."/>
            <person name="Cordes M."/>
            <person name="Lek S."/>
            <person name="Wollam A."/>
            <person name="Pepin K.H."/>
            <person name="Palsikar V.B."/>
            <person name="Mitreva M."/>
            <person name="Wilson R.K."/>
        </authorList>
    </citation>
    <scope>NUCLEOTIDE SEQUENCE [LARGE SCALE GENOMIC DNA]</scope>
    <source>
        <strain evidence="1 2">ATCC 14940</strain>
    </source>
</reference>
<evidence type="ECO:0000313" key="2">
    <source>
        <dbReference type="Proteomes" id="UP000016491"/>
    </source>
</evidence>
<accession>A0ABC9TW38</accession>
<name>A0ABC9TW38_CLOSY</name>
<dbReference type="Proteomes" id="UP000016491">
    <property type="component" value="Unassembled WGS sequence"/>
</dbReference>
<dbReference type="AlphaFoldDB" id="A0ABC9TW38"/>
<gene>
    <name evidence="1" type="ORF">CLOSYM_02975</name>
</gene>
<evidence type="ECO:0000313" key="1">
    <source>
        <dbReference type="EMBL" id="ERI75910.1"/>
    </source>
</evidence>
<comment type="caution">
    <text evidence="1">The sequence shown here is derived from an EMBL/GenBank/DDBJ whole genome shotgun (WGS) entry which is preliminary data.</text>
</comment>
<organism evidence="1 2">
    <name type="scientific">[Clostridium] symbiosum ATCC 14940</name>
    <dbReference type="NCBI Taxonomy" id="411472"/>
    <lineage>
        <taxon>Bacteria</taxon>
        <taxon>Bacillati</taxon>
        <taxon>Bacillota</taxon>
        <taxon>Clostridia</taxon>
        <taxon>Lachnospirales</taxon>
        <taxon>Lachnospiraceae</taxon>
        <taxon>Otoolea</taxon>
    </lineage>
</organism>
<proteinExistence type="predicted"/>
<protein>
    <submittedName>
        <fullName evidence="1">Uncharacterized protein</fullName>
    </submittedName>
</protein>
<dbReference type="EMBL" id="AWSU01000230">
    <property type="protein sequence ID" value="ERI75910.1"/>
    <property type="molecule type" value="Genomic_DNA"/>
</dbReference>
<sequence length="48" mass="6062">MCCKWFEKQLKEAYWMGFKDGCHKCKRKENECSECEKYEVYEDYENYK</sequence>